<dbReference type="Pfam" id="PF01527">
    <property type="entry name" value="HTH_Tnp_1"/>
    <property type="match status" value="1"/>
</dbReference>
<gene>
    <name evidence="2" type="ORF">SE17_02915</name>
</gene>
<proteinExistence type="predicted"/>
<dbReference type="PANTHER" id="PTHR33609:SF1">
    <property type="entry name" value="TRANSPOSASE"/>
    <property type="match status" value="1"/>
</dbReference>
<dbReference type="GO" id="GO:0006313">
    <property type="term" value="P:DNA transposition"/>
    <property type="evidence" value="ECO:0007669"/>
    <property type="project" value="InterPro"/>
</dbReference>
<evidence type="ECO:0000313" key="2">
    <source>
        <dbReference type="EMBL" id="KPV54575.1"/>
    </source>
</evidence>
<sequence>MKTTQHTAEQIVKILEQAEKGEQTIAALCREHAIAENTFYRWRKAYGGMSVNEAQRLKELEKENARLKRLLAERMLENDLLKELLQKKG</sequence>
<evidence type="ECO:0000313" key="3">
    <source>
        <dbReference type="Proteomes" id="UP000050509"/>
    </source>
</evidence>
<dbReference type="GO" id="GO:0004803">
    <property type="term" value="F:transposase activity"/>
    <property type="evidence" value="ECO:0007669"/>
    <property type="project" value="InterPro"/>
</dbReference>
<dbReference type="PANTHER" id="PTHR33609">
    <property type="entry name" value="LOW CALCIUM RESPONSE LOCUS PROTEIN S"/>
    <property type="match status" value="1"/>
</dbReference>
<keyword evidence="1" id="KW-0175">Coiled coil</keyword>
<organism evidence="2 3">
    <name type="scientific">Kouleothrix aurantiaca</name>
    <dbReference type="NCBI Taxonomy" id="186479"/>
    <lineage>
        <taxon>Bacteria</taxon>
        <taxon>Bacillati</taxon>
        <taxon>Chloroflexota</taxon>
        <taxon>Chloroflexia</taxon>
        <taxon>Chloroflexales</taxon>
        <taxon>Roseiflexineae</taxon>
        <taxon>Roseiflexaceae</taxon>
        <taxon>Kouleothrix</taxon>
    </lineage>
</organism>
<dbReference type="Gene3D" id="1.10.10.10">
    <property type="entry name" value="Winged helix-like DNA-binding domain superfamily/Winged helix DNA-binding domain"/>
    <property type="match status" value="1"/>
</dbReference>
<dbReference type="AlphaFoldDB" id="A0A0P9D676"/>
<dbReference type="EMBL" id="LJCR01000037">
    <property type="protein sequence ID" value="KPV54575.1"/>
    <property type="molecule type" value="Genomic_DNA"/>
</dbReference>
<dbReference type="SUPFAM" id="SSF46689">
    <property type="entry name" value="Homeodomain-like"/>
    <property type="match status" value="1"/>
</dbReference>
<accession>A0A0P9D676</accession>
<name>A0A0P9D676_9CHLR</name>
<keyword evidence="3" id="KW-1185">Reference proteome</keyword>
<comment type="caution">
    <text evidence="2">The sequence shown here is derived from an EMBL/GenBank/DDBJ whole genome shotgun (WGS) entry which is preliminary data.</text>
</comment>
<reference evidence="2 3" key="1">
    <citation type="submission" date="2015-09" db="EMBL/GenBank/DDBJ databases">
        <title>Draft genome sequence of Kouleothrix aurantiaca JCM 19913.</title>
        <authorList>
            <person name="Hemp J."/>
        </authorList>
    </citation>
    <scope>NUCLEOTIDE SEQUENCE [LARGE SCALE GENOMIC DNA]</scope>
    <source>
        <strain evidence="2 3">COM-B</strain>
    </source>
</reference>
<dbReference type="Proteomes" id="UP000050509">
    <property type="component" value="Unassembled WGS sequence"/>
</dbReference>
<dbReference type="GO" id="GO:0003677">
    <property type="term" value="F:DNA binding"/>
    <property type="evidence" value="ECO:0007669"/>
    <property type="project" value="InterPro"/>
</dbReference>
<dbReference type="InterPro" id="IPR009057">
    <property type="entry name" value="Homeodomain-like_sf"/>
</dbReference>
<dbReference type="PATRIC" id="fig|186479.3.peg.7646"/>
<feature type="coiled-coil region" evidence="1">
    <location>
        <begin position="50"/>
        <end position="87"/>
    </location>
</feature>
<dbReference type="InterPro" id="IPR052546">
    <property type="entry name" value="Transposase_8_domain"/>
</dbReference>
<evidence type="ECO:0000256" key="1">
    <source>
        <dbReference type="SAM" id="Coils"/>
    </source>
</evidence>
<dbReference type="InterPro" id="IPR036388">
    <property type="entry name" value="WH-like_DNA-bd_sf"/>
</dbReference>
<dbReference type="InterPro" id="IPR002514">
    <property type="entry name" value="Transposase_8"/>
</dbReference>
<protein>
    <submittedName>
        <fullName evidence="2">Transposase</fullName>
    </submittedName>
</protein>